<dbReference type="Proteomes" id="UP000543030">
    <property type="component" value="Unassembled WGS sequence"/>
</dbReference>
<evidence type="ECO:0000313" key="3">
    <source>
        <dbReference type="EMBL" id="MBB5189495.1"/>
    </source>
</evidence>
<sequence>MRTLFVVAALAIFTLSCSPAWASPCQSIVNNKARLACYDELFGSPETAPEEAGDLANAAQATQPATASEVATAKPAAQSASAVATAKPSPQVASAVAAPPHHFWNDFALRDGPGPNATNPAVLAITHGSDNSSSLVQAGLTWRMGKRFLPDTLTDWGWRWYSALWMNMNTASDNPYNSRGAQLGAAGTLFDAKKDGFALGSSVNVNVKEDAQNDTLSQGLAFDTRLILPGMLVVGKPYDSAGSSWFVYPLGGVYVDHLARVEAGQSPGTATGGYLGMTGDYYPGGYLWRLKFHASYLTGRDLVTTAGLYRRSSHLTRFGVDYSLAPNKDGTRPTVMPSISLERIVGDNYMDGTAYTAETVLSLKLLTN</sequence>
<dbReference type="RefSeq" id="WP_184096661.1">
    <property type="nucleotide sequence ID" value="NZ_JACHHN010000001.1"/>
</dbReference>
<evidence type="ECO:0008006" key="5">
    <source>
        <dbReference type="Google" id="ProtNLM"/>
    </source>
</evidence>
<feature type="chain" id="PRO_5032439735" description="MetA-pathway of phenol degradation" evidence="2">
    <location>
        <begin position="23"/>
        <end position="368"/>
    </location>
</feature>
<comment type="caution">
    <text evidence="3">The sequence shown here is derived from an EMBL/GenBank/DDBJ whole genome shotgun (WGS) entry which is preliminary data.</text>
</comment>
<gene>
    <name evidence="3" type="ORF">HNQ50_000205</name>
</gene>
<dbReference type="AlphaFoldDB" id="A0A840R868"/>
<proteinExistence type="predicted"/>
<organism evidence="3 4">
    <name type="scientific">Silvimonas terrae</name>
    <dbReference type="NCBI Taxonomy" id="300266"/>
    <lineage>
        <taxon>Bacteria</taxon>
        <taxon>Pseudomonadati</taxon>
        <taxon>Pseudomonadota</taxon>
        <taxon>Betaproteobacteria</taxon>
        <taxon>Neisseriales</taxon>
        <taxon>Chitinibacteraceae</taxon>
        <taxon>Silvimonas</taxon>
    </lineage>
</organism>
<evidence type="ECO:0000256" key="2">
    <source>
        <dbReference type="SAM" id="SignalP"/>
    </source>
</evidence>
<protein>
    <recommendedName>
        <fullName evidence="5">MetA-pathway of phenol degradation</fullName>
    </recommendedName>
</protein>
<evidence type="ECO:0000256" key="1">
    <source>
        <dbReference type="SAM" id="MobiDB-lite"/>
    </source>
</evidence>
<accession>A0A840R868</accession>
<keyword evidence="4" id="KW-1185">Reference proteome</keyword>
<name>A0A840R868_9NEIS</name>
<feature type="compositionally biased region" description="Low complexity" evidence="1">
    <location>
        <begin position="56"/>
        <end position="73"/>
    </location>
</feature>
<reference evidence="3 4" key="1">
    <citation type="submission" date="2020-08" db="EMBL/GenBank/DDBJ databases">
        <title>Genomic Encyclopedia of Type Strains, Phase IV (KMG-IV): sequencing the most valuable type-strain genomes for metagenomic binning, comparative biology and taxonomic classification.</title>
        <authorList>
            <person name="Goeker M."/>
        </authorList>
    </citation>
    <scope>NUCLEOTIDE SEQUENCE [LARGE SCALE GENOMIC DNA]</scope>
    <source>
        <strain evidence="3 4">DSM 18233</strain>
    </source>
</reference>
<keyword evidence="2" id="KW-0732">Signal</keyword>
<feature type="signal peptide" evidence="2">
    <location>
        <begin position="1"/>
        <end position="22"/>
    </location>
</feature>
<evidence type="ECO:0000313" key="4">
    <source>
        <dbReference type="Proteomes" id="UP000543030"/>
    </source>
</evidence>
<dbReference type="PROSITE" id="PS51257">
    <property type="entry name" value="PROKAR_LIPOPROTEIN"/>
    <property type="match status" value="1"/>
</dbReference>
<feature type="region of interest" description="Disordered" evidence="1">
    <location>
        <begin position="48"/>
        <end position="73"/>
    </location>
</feature>
<dbReference type="EMBL" id="JACHHN010000001">
    <property type="protein sequence ID" value="MBB5189495.1"/>
    <property type="molecule type" value="Genomic_DNA"/>
</dbReference>